<evidence type="ECO:0000313" key="3">
    <source>
        <dbReference type="Proteomes" id="UP000749559"/>
    </source>
</evidence>
<dbReference type="EMBL" id="CAIIXF020000005">
    <property type="protein sequence ID" value="CAH1784018.1"/>
    <property type="molecule type" value="Genomic_DNA"/>
</dbReference>
<sequence>MEEPAKKPPNIRTVLGIVDRIMQSMGDVEVYTYEFTRWCIEQVYVRVFGYHVNLEMLAPFGTDEGPKRQVDPPRVGLSTILDADTINSSVILKNYADYEEGKPIQASLRVPLSKLNRQNRPKPPPVPPKPRKSQDRYVQQTVHLPVIEEVPLESNEIQPKSLMLSQTVQDIHCHSIHEAPHVFQQRSHNVQERPFELALNVHLPSSSIQQRVESKNTMLVNESMRIQPASSITDGESEYQSNGTQPSITDMNDLSYDSIDDVRPRVLSTIEESTDSEDEEDQNSNVEVELNAFESCVIENGLVTYEHLHDQSSMDNSLALDINLTEQSEEALISVPGLKQDIAEDFKSLDSGISSMDMLDANNVDPLYVLEQYSG</sequence>
<organism evidence="2 3">
    <name type="scientific">Owenia fusiformis</name>
    <name type="common">Polychaete worm</name>
    <dbReference type="NCBI Taxonomy" id="6347"/>
    <lineage>
        <taxon>Eukaryota</taxon>
        <taxon>Metazoa</taxon>
        <taxon>Spiralia</taxon>
        <taxon>Lophotrochozoa</taxon>
        <taxon>Annelida</taxon>
        <taxon>Polychaeta</taxon>
        <taxon>Sedentaria</taxon>
        <taxon>Canalipalpata</taxon>
        <taxon>Sabellida</taxon>
        <taxon>Oweniida</taxon>
        <taxon>Oweniidae</taxon>
        <taxon>Owenia</taxon>
    </lineage>
</organism>
<feature type="region of interest" description="Disordered" evidence="1">
    <location>
        <begin position="109"/>
        <end position="135"/>
    </location>
</feature>
<keyword evidence="3" id="KW-1185">Reference proteome</keyword>
<gene>
    <name evidence="2" type="ORF">OFUS_LOCUS10285</name>
</gene>
<feature type="region of interest" description="Disordered" evidence="1">
    <location>
        <begin position="226"/>
        <end position="256"/>
    </location>
</feature>
<dbReference type="Proteomes" id="UP000749559">
    <property type="component" value="Unassembled WGS sequence"/>
</dbReference>
<evidence type="ECO:0000313" key="2">
    <source>
        <dbReference type="EMBL" id="CAH1784018.1"/>
    </source>
</evidence>
<comment type="caution">
    <text evidence="2">The sequence shown here is derived from an EMBL/GenBank/DDBJ whole genome shotgun (WGS) entry which is preliminary data.</text>
</comment>
<dbReference type="AlphaFoldDB" id="A0A8S4NR39"/>
<accession>A0A8S4NR39</accession>
<protein>
    <submittedName>
        <fullName evidence="2">Uncharacterized protein</fullName>
    </submittedName>
</protein>
<evidence type="ECO:0000256" key="1">
    <source>
        <dbReference type="SAM" id="MobiDB-lite"/>
    </source>
</evidence>
<proteinExistence type="predicted"/>
<name>A0A8S4NR39_OWEFU</name>
<feature type="compositionally biased region" description="Polar residues" evidence="1">
    <location>
        <begin position="228"/>
        <end position="252"/>
    </location>
</feature>
<reference evidence="2" key="1">
    <citation type="submission" date="2022-03" db="EMBL/GenBank/DDBJ databases">
        <authorList>
            <person name="Martin C."/>
        </authorList>
    </citation>
    <scope>NUCLEOTIDE SEQUENCE</scope>
</reference>
<feature type="non-terminal residue" evidence="2">
    <location>
        <position position="375"/>
    </location>
</feature>